<accession>A0AAN7GTQ5</accession>
<organism evidence="2 3">
    <name type="scientific">Trapa incisa</name>
    <dbReference type="NCBI Taxonomy" id="236973"/>
    <lineage>
        <taxon>Eukaryota</taxon>
        <taxon>Viridiplantae</taxon>
        <taxon>Streptophyta</taxon>
        <taxon>Embryophyta</taxon>
        <taxon>Tracheophyta</taxon>
        <taxon>Spermatophyta</taxon>
        <taxon>Magnoliopsida</taxon>
        <taxon>eudicotyledons</taxon>
        <taxon>Gunneridae</taxon>
        <taxon>Pentapetalae</taxon>
        <taxon>rosids</taxon>
        <taxon>malvids</taxon>
        <taxon>Myrtales</taxon>
        <taxon>Lythraceae</taxon>
        <taxon>Trapa</taxon>
    </lineage>
</organism>
<feature type="compositionally biased region" description="Acidic residues" evidence="1">
    <location>
        <begin position="51"/>
        <end position="65"/>
    </location>
</feature>
<evidence type="ECO:0000313" key="3">
    <source>
        <dbReference type="Proteomes" id="UP001345219"/>
    </source>
</evidence>
<name>A0AAN7GTQ5_9MYRT</name>
<evidence type="ECO:0000313" key="2">
    <source>
        <dbReference type="EMBL" id="KAK4746613.1"/>
    </source>
</evidence>
<reference evidence="2 3" key="1">
    <citation type="journal article" date="2023" name="Hortic Res">
        <title>Pangenome of water caltrop reveals structural variations and asymmetric subgenome divergence after allopolyploidization.</title>
        <authorList>
            <person name="Zhang X."/>
            <person name="Chen Y."/>
            <person name="Wang L."/>
            <person name="Yuan Y."/>
            <person name="Fang M."/>
            <person name="Shi L."/>
            <person name="Lu R."/>
            <person name="Comes H.P."/>
            <person name="Ma Y."/>
            <person name="Chen Y."/>
            <person name="Huang G."/>
            <person name="Zhou Y."/>
            <person name="Zheng Z."/>
            <person name="Qiu Y."/>
        </authorList>
    </citation>
    <scope>NUCLEOTIDE SEQUENCE [LARGE SCALE GENOMIC DNA]</scope>
    <source>
        <tissue evidence="2">Roots</tissue>
    </source>
</reference>
<comment type="caution">
    <text evidence="2">The sequence shown here is derived from an EMBL/GenBank/DDBJ whole genome shotgun (WGS) entry which is preliminary data.</text>
</comment>
<keyword evidence="3" id="KW-1185">Reference proteome</keyword>
<proteinExistence type="predicted"/>
<dbReference type="EMBL" id="JAXIOK010000020">
    <property type="protein sequence ID" value="KAK4746613.1"/>
    <property type="molecule type" value="Genomic_DNA"/>
</dbReference>
<evidence type="ECO:0000256" key="1">
    <source>
        <dbReference type="SAM" id="MobiDB-lite"/>
    </source>
</evidence>
<protein>
    <submittedName>
        <fullName evidence="2">Uncharacterized protein</fullName>
    </submittedName>
</protein>
<sequence>MASPARNELSASKAPVPSSVEPILSADPKSENPDPKSSPEPGLETNCEPETGLEESSEPETCEVADDVVAVDAAAGAG</sequence>
<gene>
    <name evidence="2" type="ORF">SAY87_025650</name>
</gene>
<dbReference type="Proteomes" id="UP001345219">
    <property type="component" value="Chromosome 20"/>
</dbReference>
<dbReference type="AlphaFoldDB" id="A0AAN7GTQ5"/>
<feature type="region of interest" description="Disordered" evidence="1">
    <location>
        <begin position="1"/>
        <end position="65"/>
    </location>
</feature>